<feature type="compositionally biased region" description="Pro residues" evidence="1">
    <location>
        <begin position="654"/>
        <end position="665"/>
    </location>
</feature>
<organism evidence="2 3">
    <name type="scientific">Leiothrix lutea</name>
    <name type="common">Red-billed leiothrix</name>
    <name type="synonym">Sylvia lutea</name>
    <dbReference type="NCBI Taxonomy" id="36275"/>
    <lineage>
        <taxon>Eukaryota</taxon>
        <taxon>Metazoa</taxon>
        <taxon>Chordata</taxon>
        <taxon>Craniata</taxon>
        <taxon>Vertebrata</taxon>
        <taxon>Euteleostomi</taxon>
        <taxon>Archelosauria</taxon>
        <taxon>Archosauria</taxon>
        <taxon>Dinosauria</taxon>
        <taxon>Saurischia</taxon>
        <taxon>Theropoda</taxon>
        <taxon>Coelurosauria</taxon>
        <taxon>Aves</taxon>
        <taxon>Neognathae</taxon>
        <taxon>Neoaves</taxon>
        <taxon>Telluraves</taxon>
        <taxon>Australaves</taxon>
        <taxon>Passeriformes</taxon>
        <taxon>Sylvioidea</taxon>
        <taxon>Leiothrichidae</taxon>
        <taxon>Leiothrix</taxon>
    </lineage>
</organism>
<keyword evidence="3" id="KW-1185">Reference proteome</keyword>
<dbReference type="Pfam" id="PF15741">
    <property type="entry name" value="LRIF1"/>
    <property type="match status" value="1"/>
</dbReference>
<feature type="region of interest" description="Disordered" evidence="1">
    <location>
        <begin position="611"/>
        <end position="721"/>
    </location>
</feature>
<gene>
    <name evidence="2" type="primary">Lrif1</name>
    <name evidence="2" type="ORF">LEILUT_R12634</name>
</gene>
<dbReference type="GO" id="GO:0006355">
    <property type="term" value="P:regulation of DNA-templated transcription"/>
    <property type="evidence" value="ECO:0007669"/>
    <property type="project" value="InterPro"/>
</dbReference>
<dbReference type="AlphaFoldDB" id="A0A7L2A231"/>
<evidence type="ECO:0000256" key="1">
    <source>
        <dbReference type="SAM" id="MobiDB-lite"/>
    </source>
</evidence>
<protein>
    <submittedName>
        <fullName evidence="2">LRIF1 factor</fullName>
    </submittedName>
</protein>
<feature type="non-terminal residue" evidence="2">
    <location>
        <position position="751"/>
    </location>
</feature>
<dbReference type="PANTHER" id="PTHR16131">
    <property type="entry name" value="LIGAND-DEPENDENT NUCLEAR RECEPTOR-INTERACTING FACTOR 1"/>
    <property type="match status" value="1"/>
</dbReference>
<feature type="compositionally biased region" description="Polar residues" evidence="1">
    <location>
        <begin position="631"/>
        <end position="642"/>
    </location>
</feature>
<name>A0A7L2A231_LEILU</name>
<reference evidence="2 3" key="1">
    <citation type="submission" date="2019-09" db="EMBL/GenBank/DDBJ databases">
        <title>Bird 10,000 Genomes (B10K) Project - Family phase.</title>
        <authorList>
            <person name="Zhang G."/>
        </authorList>
    </citation>
    <scope>NUCLEOTIDE SEQUENCE [LARGE SCALE GENOMIC DNA]</scope>
    <source>
        <strain evidence="2">B10K-DU-002-43</strain>
        <tissue evidence="2">Muscle</tissue>
    </source>
</reference>
<evidence type="ECO:0000313" key="3">
    <source>
        <dbReference type="Proteomes" id="UP000524007"/>
    </source>
</evidence>
<feature type="compositionally biased region" description="Polar residues" evidence="1">
    <location>
        <begin position="686"/>
        <end position="698"/>
    </location>
</feature>
<feature type="compositionally biased region" description="Low complexity" evidence="1">
    <location>
        <begin position="643"/>
        <end position="653"/>
    </location>
</feature>
<comment type="caution">
    <text evidence="2">The sequence shown here is derived from an EMBL/GenBank/DDBJ whole genome shotgun (WGS) entry which is preliminary data.</text>
</comment>
<sequence length="751" mass="80581">SIAGCMYRVVQTTGPDGKNLLKLLPISKTSGSFVPIVQSAAMPNNSNANISSPVHLTFKTQLGNTAAPSSVKIPIFQPPDPGKIILTRTLDKQESARAGSEKESLIPSAAATTQSSCVPVDGVSLQNVAVTSSSHQSSTAYMVVNTKPLPVTVKSPMLPSGHHLQIPADAEVKSVPASLLPPAIQQKILAAAATNVSGGADSTKMPTVIYVSPVNTVKSSQVLPKHLQSFCPKSAVEISKTLIVTAAQKGSGSSPEPVTSEGQQCQQTPMKWIVQETAPLSAACLIPVKSSNNVASKILKTLSDTKNVEVNSANILPLCSNGPGGSQTKITPLKDNALVMYNGKVYLLTKKGSDVLSAQADKQTSSSSDALLKKETPKQIDSTEVNKITSKVVNLVLSKSKGVVLSQKDPNPCTVSKNSSPVGLRNDLKSTSPALLTPTANQQDPPVIQRQSLPFTKGVSCSGVIPVPAVGMQQSVWQKTTSHSPRAAEAVLPQAKQECAVSKDWPKIQCEKMDSPGKVIQIKAQEHPHWRKYLELRKNFGLFKEERVYLTRIPLRALCENPEDRVCSSDSLERKSDSCSSSSLDVEIMSHHWESVKEEKVIVDLEEDLTRKRKTKSSPLSDSGKRRRTSIKSATCPSLETISSSSSALDRSVSPPPASPQPSVPTGPVGVSQGRDSEQDSFPRCNDTTHPGISVSVTSEEDTSILEGSFRDDAFPVAPPDLDETIRDEKIKRLKQLLRQREAALEEMRRE</sequence>
<dbReference type="InterPro" id="IPR026191">
    <property type="entry name" value="LRIF1"/>
</dbReference>
<dbReference type="PANTHER" id="PTHR16131:SF2">
    <property type="entry name" value="LIGAND-DEPENDENT NUCLEAR RECEPTOR-INTERACTING FACTOR 1"/>
    <property type="match status" value="1"/>
</dbReference>
<evidence type="ECO:0000313" key="2">
    <source>
        <dbReference type="EMBL" id="NXP41155.1"/>
    </source>
</evidence>
<accession>A0A7L2A231</accession>
<dbReference type="GO" id="GO:0042974">
    <property type="term" value="F:nuclear retinoic acid receptor binding"/>
    <property type="evidence" value="ECO:0007669"/>
    <property type="project" value="InterPro"/>
</dbReference>
<dbReference type="Proteomes" id="UP000524007">
    <property type="component" value="Unassembled WGS sequence"/>
</dbReference>
<feature type="non-terminal residue" evidence="2">
    <location>
        <position position="1"/>
    </location>
</feature>
<proteinExistence type="predicted"/>
<dbReference type="EMBL" id="VXBY01004025">
    <property type="protein sequence ID" value="NXP41155.1"/>
    <property type="molecule type" value="Genomic_DNA"/>
</dbReference>